<sequence length="285" mass="32639">MSAILEPLIEGCCIKTKVRLFPMLLNAMTMIQKKNACVDISSLLEMIHIWICDIYTQKPSKGVKGVPAKLWEEKIKLYGSPALPSSKLDWEIALMKIGDGTIQDTGIQHDNLHYQSKEFAELRRLLQAKPKKQRKVRFKIDPTDISKMYVYDEFNDKYIEAYVVEKEYAMGLNQYSHKVAVKMLRMEGKKINRVSLAYARKKIAEIMEGQGKKTKISTRKKIARMKGVGSDKEIVRSQSETASSAKPTEKKKPKRSSKANVRQNVVQFPQQGNDDDWGVFSAKRY</sequence>
<organism evidence="3 4">
    <name type="scientific">Cohnella ginsengisoli</name>
    <dbReference type="NCBI Taxonomy" id="425004"/>
    <lineage>
        <taxon>Bacteria</taxon>
        <taxon>Bacillati</taxon>
        <taxon>Bacillota</taxon>
        <taxon>Bacilli</taxon>
        <taxon>Bacillales</taxon>
        <taxon>Paenibacillaceae</taxon>
        <taxon>Cohnella</taxon>
    </lineage>
</organism>
<evidence type="ECO:0000313" key="4">
    <source>
        <dbReference type="Proteomes" id="UP001153387"/>
    </source>
</evidence>
<reference evidence="3 4" key="1">
    <citation type="submission" date="2022-10" db="EMBL/GenBank/DDBJ databases">
        <title>Comparative genomic analysis of Cohnella hashimotonis sp. nov., isolated from the International Space Station.</title>
        <authorList>
            <person name="Simpson A."/>
            <person name="Venkateswaran K."/>
        </authorList>
    </citation>
    <scope>NUCLEOTIDE SEQUENCE [LARGE SCALE GENOMIC DNA]</scope>
    <source>
        <strain evidence="3 4">DSM 18997</strain>
    </source>
</reference>
<evidence type="ECO:0000259" key="2">
    <source>
        <dbReference type="Pfam" id="PF09299"/>
    </source>
</evidence>
<dbReference type="InterPro" id="IPR015378">
    <property type="entry name" value="Transposase-like_Mu_C"/>
</dbReference>
<keyword evidence="4" id="KW-1185">Reference proteome</keyword>
<feature type="compositionally biased region" description="Polar residues" evidence="1">
    <location>
        <begin position="258"/>
        <end position="272"/>
    </location>
</feature>
<proteinExistence type="predicted"/>
<dbReference type="Proteomes" id="UP001153387">
    <property type="component" value="Unassembled WGS sequence"/>
</dbReference>
<dbReference type="RefSeq" id="WP_277563817.1">
    <property type="nucleotide sequence ID" value="NZ_JAPDHZ010000002.1"/>
</dbReference>
<dbReference type="Pfam" id="PF09299">
    <property type="entry name" value="Mu-transpos_C"/>
    <property type="match status" value="1"/>
</dbReference>
<gene>
    <name evidence="3" type="ORF">OMP38_03000</name>
</gene>
<dbReference type="AlphaFoldDB" id="A0A9X4KHV3"/>
<comment type="caution">
    <text evidence="3">The sequence shown here is derived from an EMBL/GenBank/DDBJ whole genome shotgun (WGS) entry which is preliminary data.</text>
</comment>
<feature type="domain" description="Transposase-like Mu C-terminal" evidence="2">
    <location>
        <begin position="92"/>
        <end position="159"/>
    </location>
</feature>
<protein>
    <submittedName>
        <fullName evidence="3">Mu transposase C-terminal domain-containing protein</fullName>
    </submittedName>
</protein>
<feature type="compositionally biased region" description="Polar residues" evidence="1">
    <location>
        <begin position="236"/>
        <end position="246"/>
    </location>
</feature>
<feature type="region of interest" description="Disordered" evidence="1">
    <location>
        <begin position="227"/>
        <end position="285"/>
    </location>
</feature>
<evidence type="ECO:0000256" key="1">
    <source>
        <dbReference type="SAM" id="MobiDB-lite"/>
    </source>
</evidence>
<name>A0A9X4KHV3_9BACL</name>
<accession>A0A9X4KHV3</accession>
<dbReference type="EMBL" id="JAPDHZ010000002">
    <property type="protein sequence ID" value="MDG0789930.1"/>
    <property type="molecule type" value="Genomic_DNA"/>
</dbReference>
<evidence type="ECO:0000313" key="3">
    <source>
        <dbReference type="EMBL" id="MDG0789930.1"/>
    </source>
</evidence>